<dbReference type="AlphaFoldDB" id="A0AAI8W036"/>
<keyword evidence="4 5" id="KW-0206">Cytoskeleton</keyword>
<feature type="domain" description="Gamma tubulin complex component C-terminal" evidence="6">
    <location>
        <begin position="582"/>
        <end position="951"/>
    </location>
</feature>
<evidence type="ECO:0000313" key="9">
    <source>
        <dbReference type="Proteomes" id="UP001295740"/>
    </source>
</evidence>
<sequence>MAEEDPADVFAFPDFGQTSQWLKLSPGPNDHFFNAKIDASEQPFYKTINRAAAGFFKLPASLGFDNLNGHDSKNDGSAFIPEPLHDIKLPDLDIFDEIWQHSDVPPATSAEFKTWDAFTMPEIPPASPLFITETGPVVYDAAIVSDEDPLGIGNKKHSIVQSSPYTTALLALALGRGSAFFTWSTEKRCFTPDLESMRISGYSAEVLQGLQACCLECGKTTRFLSSYVQLTYKTHPSAVRVALAKAVDVLLLAVQRQLGERGRQVRSLLQLQSLVQPVRSVLTYFKSMIAKVSRSRTDEAMLSLIFDETQNLEHGDALLSEIMREVLSRASEPWTDFAEKWVGVKAEEGIPITKEGPGKSFVRVDNIAMMDDFGFEAEDPDYILDETRMPGFVPGEVALVLFETGRNLRLLRTHHPEHPLCHIKLIMSSKPPPLEWCFDWKTIGQLQDEVWDYAKSVAEKIQDETANISSIHDDAEGRGLHSAHGDGGLQCFGHDGEQLEGRLLASIKALNQPPSAVFEEDGLSSLLRKRLFNDDESSQQAVADFTPHWSLIPLHSFGPLVTVQARIVNREYMKLLFGAHNLREHLGVQKQFQLLGNGLFCSRLSHALFDPDLETAERQAGVARNGGVMGLRLNGRDSWPPASSELRLALMGVLNESYPSSAPPESRYAGPESNKLPGDLSFAVRDLSPEEIDRCLDPSSLEALDFLRLSYKAPAPLSPIIPPVVLVKYDKIFKLLLRVLRMLYVVGQLFRDTSTRLNQNHDVDETWLRFRFEAQHFVSSISTYFFDTGVERPWRRFESWLDRVQSDLLKDDIDSREARVLSPDEVREEHEQMLDRMMQTLLLRKRQQPVLKLVEEIFSLILRFSRQAQLEVSGKVEGDATKMLLQNLYATFKTKVEVFITVCRGLGEKEAATKKATKHDLTTDDTKRGEDLREENTIDRLLAKLQISGYYSQARPGL</sequence>
<evidence type="ECO:0000313" key="8">
    <source>
        <dbReference type="EMBL" id="CAJ2514259.1"/>
    </source>
</evidence>
<dbReference type="GO" id="GO:0031122">
    <property type="term" value="P:cytoplasmic microtubule organization"/>
    <property type="evidence" value="ECO:0007669"/>
    <property type="project" value="TreeGrafter"/>
</dbReference>
<dbReference type="PANTHER" id="PTHR19302:SF70">
    <property type="entry name" value="GAMMA-TUBULIN COMPLEX COMPONENT 6"/>
    <property type="match status" value="1"/>
</dbReference>
<comment type="subcellular location">
    <subcellularLocation>
        <location evidence="5">Cytoplasm</location>
        <location evidence="5">Cytoskeleton</location>
        <location evidence="5">Microtubule organizing center</location>
    </subcellularLocation>
</comment>
<evidence type="ECO:0000259" key="7">
    <source>
        <dbReference type="Pfam" id="PF17681"/>
    </source>
</evidence>
<dbReference type="InterPro" id="IPR041470">
    <property type="entry name" value="GCP_N"/>
</dbReference>
<dbReference type="InterPro" id="IPR007259">
    <property type="entry name" value="GCP"/>
</dbReference>
<gene>
    <name evidence="8" type="ORF">KHLLAP_LOCUS14727</name>
</gene>
<dbReference type="Pfam" id="PF04130">
    <property type="entry name" value="GCP_C_terminal"/>
    <property type="match status" value="1"/>
</dbReference>
<dbReference type="EMBL" id="CAUWAG010000020">
    <property type="protein sequence ID" value="CAJ2514259.1"/>
    <property type="molecule type" value="Genomic_DNA"/>
</dbReference>
<dbReference type="GO" id="GO:0051321">
    <property type="term" value="P:meiotic cell cycle"/>
    <property type="evidence" value="ECO:0007669"/>
    <property type="project" value="TreeGrafter"/>
</dbReference>
<accession>A0AAI8W036</accession>
<dbReference type="GO" id="GO:0000922">
    <property type="term" value="C:spindle pole"/>
    <property type="evidence" value="ECO:0007669"/>
    <property type="project" value="InterPro"/>
</dbReference>
<protein>
    <recommendedName>
        <fullName evidence="5">Spindle pole body component</fullName>
    </recommendedName>
</protein>
<evidence type="ECO:0000259" key="6">
    <source>
        <dbReference type="Pfam" id="PF04130"/>
    </source>
</evidence>
<dbReference type="InterPro" id="IPR040457">
    <property type="entry name" value="GCP_C"/>
</dbReference>
<dbReference type="Pfam" id="PF17681">
    <property type="entry name" value="GCP_N_terminal"/>
    <property type="match status" value="1"/>
</dbReference>
<dbReference type="GO" id="GO:0000278">
    <property type="term" value="P:mitotic cell cycle"/>
    <property type="evidence" value="ECO:0007669"/>
    <property type="project" value="TreeGrafter"/>
</dbReference>
<dbReference type="GO" id="GO:0043015">
    <property type="term" value="F:gamma-tubulin binding"/>
    <property type="evidence" value="ECO:0007669"/>
    <property type="project" value="InterPro"/>
</dbReference>
<dbReference type="GO" id="GO:0005816">
    <property type="term" value="C:spindle pole body"/>
    <property type="evidence" value="ECO:0007669"/>
    <property type="project" value="UniProtKB-ARBA"/>
</dbReference>
<comment type="caution">
    <text evidence="8">The sequence shown here is derived from an EMBL/GenBank/DDBJ whole genome shotgun (WGS) entry which is preliminary data.</text>
</comment>
<dbReference type="FunFam" id="1.20.120.1900:FF:000013">
    <property type="entry name" value="Spindle pole body component"/>
    <property type="match status" value="1"/>
</dbReference>
<name>A0AAI8W036_9PEZI</name>
<comment type="similarity">
    <text evidence="1 5">Belongs to the TUBGCP family.</text>
</comment>
<evidence type="ECO:0000256" key="4">
    <source>
        <dbReference type="ARBA" id="ARBA00023212"/>
    </source>
</evidence>
<dbReference type="GO" id="GO:0007020">
    <property type="term" value="P:microtubule nucleation"/>
    <property type="evidence" value="ECO:0007669"/>
    <property type="project" value="InterPro"/>
</dbReference>
<evidence type="ECO:0000256" key="1">
    <source>
        <dbReference type="ARBA" id="ARBA00010337"/>
    </source>
</evidence>
<keyword evidence="2 5" id="KW-0963">Cytoplasm</keyword>
<evidence type="ECO:0000256" key="5">
    <source>
        <dbReference type="RuleBase" id="RU363050"/>
    </source>
</evidence>
<dbReference type="GO" id="GO:0005874">
    <property type="term" value="C:microtubule"/>
    <property type="evidence" value="ECO:0007669"/>
    <property type="project" value="UniProtKB-KW"/>
</dbReference>
<dbReference type="Proteomes" id="UP001295740">
    <property type="component" value="Unassembled WGS sequence"/>
</dbReference>
<dbReference type="GO" id="GO:0051225">
    <property type="term" value="P:spindle assembly"/>
    <property type="evidence" value="ECO:0007669"/>
    <property type="project" value="TreeGrafter"/>
</dbReference>
<proteinExistence type="inferred from homology"/>
<dbReference type="InterPro" id="IPR042241">
    <property type="entry name" value="GCP_C_sf"/>
</dbReference>
<keyword evidence="3 5" id="KW-0493">Microtubule</keyword>
<feature type="domain" description="Gamma tubulin complex component protein N-terminal" evidence="7">
    <location>
        <begin position="169"/>
        <end position="428"/>
    </location>
</feature>
<dbReference type="GO" id="GO:0000930">
    <property type="term" value="C:gamma-tubulin complex"/>
    <property type="evidence" value="ECO:0007669"/>
    <property type="project" value="TreeGrafter"/>
</dbReference>
<organism evidence="8 9">
    <name type="scientific">Anthostomella pinea</name>
    <dbReference type="NCBI Taxonomy" id="933095"/>
    <lineage>
        <taxon>Eukaryota</taxon>
        <taxon>Fungi</taxon>
        <taxon>Dikarya</taxon>
        <taxon>Ascomycota</taxon>
        <taxon>Pezizomycotina</taxon>
        <taxon>Sordariomycetes</taxon>
        <taxon>Xylariomycetidae</taxon>
        <taxon>Xylariales</taxon>
        <taxon>Xylariaceae</taxon>
        <taxon>Anthostomella</taxon>
    </lineage>
</organism>
<evidence type="ECO:0000256" key="2">
    <source>
        <dbReference type="ARBA" id="ARBA00022490"/>
    </source>
</evidence>
<dbReference type="PANTHER" id="PTHR19302">
    <property type="entry name" value="GAMMA TUBULIN COMPLEX PROTEIN"/>
    <property type="match status" value="1"/>
</dbReference>
<keyword evidence="9" id="KW-1185">Reference proteome</keyword>
<evidence type="ECO:0000256" key="3">
    <source>
        <dbReference type="ARBA" id="ARBA00022701"/>
    </source>
</evidence>
<dbReference type="GO" id="GO:0051011">
    <property type="term" value="F:microtubule minus-end binding"/>
    <property type="evidence" value="ECO:0007669"/>
    <property type="project" value="TreeGrafter"/>
</dbReference>
<reference evidence="8" key="1">
    <citation type="submission" date="2023-10" db="EMBL/GenBank/DDBJ databases">
        <authorList>
            <person name="Hackl T."/>
        </authorList>
    </citation>
    <scope>NUCLEOTIDE SEQUENCE</scope>
</reference>
<dbReference type="Gene3D" id="1.20.120.1900">
    <property type="entry name" value="Gamma-tubulin complex, C-terminal domain"/>
    <property type="match status" value="1"/>
</dbReference>